<dbReference type="EMBL" id="WBSL01000002">
    <property type="protein sequence ID" value="MPY66473.1"/>
    <property type="molecule type" value="Genomic_DNA"/>
</dbReference>
<dbReference type="AlphaFoldDB" id="A0A7X1NVB6"/>
<evidence type="ECO:0000313" key="3">
    <source>
        <dbReference type="Proteomes" id="UP000484842"/>
    </source>
</evidence>
<feature type="region of interest" description="Disordered" evidence="1">
    <location>
        <begin position="1"/>
        <end position="31"/>
    </location>
</feature>
<dbReference type="RefSeq" id="WP_152870576.1">
    <property type="nucleotide sequence ID" value="NZ_WBSL01000002.1"/>
</dbReference>
<gene>
    <name evidence="2" type="ORF">F8S09_07150</name>
</gene>
<protein>
    <submittedName>
        <fullName evidence="2">AbrB/MazE/SpoVT family DNA-binding domain-containing protein</fullName>
    </submittedName>
</protein>
<dbReference type="Proteomes" id="UP000484842">
    <property type="component" value="Unassembled WGS sequence"/>
</dbReference>
<evidence type="ECO:0000256" key="1">
    <source>
        <dbReference type="SAM" id="MobiDB-lite"/>
    </source>
</evidence>
<organism evidence="2 3">
    <name type="scientific">Deinococcus terrestris</name>
    <dbReference type="NCBI Taxonomy" id="2651870"/>
    <lineage>
        <taxon>Bacteria</taxon>
        <taxon>Thermotogati</taxon>
        <taxon>Deinococcota</taxon>
        <taxon>Deinococci</taxon>
        <taxon>Deinococcales</taxon>
        <taxon>Deinococcaceae</taxon>
        <taxon>Deinococcus</taxon>
    </lineage>
</organism>
<feature type="compositionally biased region" description="Basic and acidic residues" evidence="1">
    <location>
        <begin position="17"/>
        <end position="30"/>
    </location>
</feature>
<keyword evidence="2" id="KW-0238">DNA-binding</keyword>
<dbReference type="GO" id="GO:0003677">
    <property type="term" value="F:DNA binding"/>
    <property type="evidence" value="ECO:0007669"/>
    <property type="project" value="UniProtKB-KW"/>
</dbReference>
<reference evidence="2 3" key="1">
    <citation type="submission" date="2019-10" db="EMBL/GenBank/DDBJ databases">
        <title>Deinococcus sp. isolated from soil.</title>
        <authorList>
            <person name="Li Y."/>
            <person name="Wang J."/>
        </authorList>
    </citation>
    <scope>NUCLEOTIDE SEQUENCE [LARGE SCALE GENOMIC DNA]</scope>
    <source>
        <strain evidence="2 3">SDU3-2</strain>
    </source>
</reference>
<name>A0A7X1NVB6_9DEIO</name>
<accession>A0A7X1NVB6</accession>
<proteinExistence type="predicted"/>
<keyword evidence="3" id="KW-1185">Reference proteome</keyword>
<sequence>MARHRTFKSGNSQEVRNPPERQPSDDEGRIARRGRKLIITLVQGQDGRATFEALAAFDGPIEREQPAMQQREVLEDG</sequence>
<comment type="caution">
    <text evidence="2">The sequence shown here is derived from an EMBL/GenBank/DDBJ whole genome shotgun (WGS) entry which is preliminary data.</text>
</comment>
<evidence type="ECO:0000313" key="2">
    <source>
        <dbReference type="EMBL" id="MPY66473.1"/>
    </source>
</evidence>